<dbReference type="InterPro" id="IPR000219">
    <property type="entry name" value="DH_dom"/>
</dbReference>
<dbReference type="RefSeq" id="XP_060384507.1">
    <property type="nucleotide sequence ID" value="XM_060520553.1"/>
</dbReference>
<dbReference type="Pfam" id="PF00621">
    <property type="entry name" value="RhoGEF"/>
    <property type="match status" value="1"/>
</dbReference>
<accession>A0ABQ9RGX9</accession>
<dbReference type="SUPFAM" id="SSF50729">
    <property type="entry name" value="PH domain-like"/>
    <property type="match status" value="1"/>
</dbReference>
<dbReference type="InterPro" id="IPR035899">
    <property type="entry name" value="DBL_dom_sf"/>
</dbReference>
<feature type="region of interest" description="Disordered" evidence="1">
    <location>
        <begin position="383"/>
        <end position="412"/>
    </location>
</feature>
<dbReference type="GeneID" id="85404791"/>
<feature type="region of interest" description="Disordered" evidence="1">
    <location>
        <begin position="513"/>
        <end position="534"/>
    </location>
</feature>
<dbReference type="SUPFAM" id="SSF48065">
    <property type="entry name" value="DBL homology domain (DH-domain)"/>
    <property type="match status" value="1"/>
</dbReference>
<dbReference type="SMART" id="SM00325">
    <property type="entry name" value="RhoGEF"/>
    <property type="match status" value="1"/>
</dbReference>
<gene>
    <name evidence="3" type="ORF">CTAM01_04523</name>
</gene>
<feature type="compositionally biased region" description="Basic residues" evidence="1">
    <location>
        <begin position="1124"/>
        <end position="1137"/>
    </location>
</feature>
<protein>
    <submittedName>
        <fullName evidence="3">RhoGEF domain-containing protein</fullName>
    </submittedName>
</protein>
<evidence type="ECO:0000256" key="1">
    <source>
        <dbReference type="SAM" id="MobiDB-lite"/>
    </source>
</evidence>
<reference evidence="3 4" key="1">
    <citation type="submission" date="2016-10" db="EMBL/GenBank/DDBJ databases">
        <title>The genome sequence of Colletotrichum fioriniae PJ7.</title>
        <authorList>
            <person name="Baroncelli R."/>
        </authorList>
    </citation>
    <scope>NUCLEOTIDE SEQUENCE [LARGE SCALE GENOMIC DNA]</scope>
    <source>
        <strain evidence="3 4">Tom-12</strain>
    </source>
</reference>
<dbReference type="PANTHER" id="PTHR45818">
    <property type="entry name" value="PROTEIN VAV"/>
    <property type="match status" value="1"/>
</dbReference>
<feature type="domain" description="DH" evidence="2">
    <location>
        <begin position="438"/>
        <end position="684"/>
    </location>
</feature>
<proteinExistence type="predicted"/>
<dbReference type="Proteomes" id="UP001227543">
    <property type="component" value="Unassembled WGS sequence"/>
</dbReference>
<evidence type="ECO:0000313" key="3">
    <source>
        <dbReference type="EMBL" id="KAK1503211.1"/>
    </source>
</evidence>
<feature type="compositionally biased region" description="Basic and acidic residues" evidence="1">
    <location>
        <begin position="298"/>
        <end position="310"/>
    </location>
</feature>
<name>A0ABQ9RGX9_9PEZI</name>
<evidence type="ECO:0000313" key="4">
    <source>
        <dbReference type="Proteomes" id="UP001227543"/>
    </source>
</evidence>
<dbReference type="PROSITE" id="PS50010">
    <property type="entry name" value="DH_2"/>
    <property type="match status" value="1"/>
</dbReference>
<comment type="caution">
    <text evidence="3">The sequence shown here is derived from an EMBL/GenBank/DDBJ whole genome shotgun (WGS) entry which is preliminary data.</text>
</comment>
<dbReference type="PANTHER" id="PTHR45818:SF3">
    <property type="entry name" value="PROTEIN VAV"/>
    <property type="match status" value="1"/>
</dbReference>
<keyword evidence="4" id="KW-1185">Reference proteome</keyword>
<evidence type="ECO:0000259" key="2">
    <source>
        <dbReference type="PROSITE" id="PS50010"/>
    </source>
</evidence>
<organism evidence="3 4">
    <name type="scientific">Colletotrichum tamarilloi</name>
    <dbReference type="NCBI Taxonomy" id="1209934"/>
    <lineage>
        <taxon>Eukaryota</taxon>
        <taxon>Fungi</taxon>
        <taxon>Dikarya</taxon>
        <taxon>Ascomycota</taxon>
        <taxon>Pezizomycotina</taxon>
        <taxon>Sordariomycetes</taxon>
        <taxon>Hypocreomycetidae</taxon>
        <taxon>Glomerellales</taxon>
        <taxon>Glomerellaceae</taxon>
        <taxon>Colletotrichum</taxon>
        <taxon>Colletotrichum acutatum species complex</taxon>
    </lineage>
</organism>
<dbReference type="EMBL" id="MLFU01000011">
    <property type="protein sequence ID" value="KAK1503211.1"/>
    <property type="molecule type" value="Genomic_DNA"/>
</dbReference>
<feature type="region of interest" description="Disordered" evidence="1">
    <location>
        <begin position="279"/>
        <end position="313"/>
    </location>
</feature>
<sequence>MHTRDAFSGPAGRLHVAAAFLPTGSLVDSPGATVHRSSVPRRDFSRELSYPPWFGRSRPFGQQSAFLTYSMVYVSSAVPAPPLLLPRALLVIRLERAFRPRNPPSLLRSSDPRWLSSRAWTKQSHAVHWTSSSSASTLSSFPQLAVPANLHRSSLGVDTIHHVLNPLGTAIASFFGVLEPSLTSSFLDVAMAWPPPPPLPDSASLGSCSRSSSVRITRKTDCAASYPPSPGSQQDSIKSNEVFENVDLSSSLDGLHINGVEAWNTLSSMAVLGLEPNSGDSHDDLIPFPRVSVDSSNDDDHEHSDSDTSSRRGPFYKWMKTLHRRAKQRAQPMNGDGTLPWKLLDSADRSALSRRTRHRRSSSGSSFGFVAAVKSASVSLASGSAITRPRRNSRRSLAYSKTERSSRGSFTATRFSEDSCNAEWPAQVDPLATERALQRRRILEELISTEEGYIADVRFLMNVYITILASLPTLPPGLRSSINRNLTDIVELHEELLGELHRAVPDSEYTQMEIPSLPRKPPSRGHQRMRSLDSVPEDDDRAISWLQEVPGMISEAQVAGDVAKVFSRKMNRFFIYEEYGAKYEMMIKDVASAHRTMPQWDTYQRGIETLASSLGSANSHADQAKKSLTIGDLLVKPIQRICKYPLLFAELLKHTPVADCPNSHMEVESALLRLREATAEINRATNDRRMKSTLERTWILQDRLVFPEQKLDAASKNRIRSFGHVELCGALHVCWQTKDGAKGQYMTCLLYHNVFCLASASKVDQIYTIQACINLASIKIEEADNGRGLQCHTAPFSWKLVFECDSQLYEILMTACSPREQEEWRSRLSVARTGEQEQIDPNLYSSMSLNMKSLGTVFRKPGTVARRISIHRATTVGPKSPLCQVILKNTSVLRDNLDAASTTSINRSQSLLTTSPRIPILAPPRGERARLEALMSDIWSRDILPFPGMTGRSRSEHLVRSSASTMMRKLSVASIASSFAKRSNSVASMGKLVPDENVGEKQENAHHGHAFKLCEEDSPNIAHGLDDNAGETAKTRLPKIDDDVEVISTVSAPATPMLNPAKILVHADPVEQLRLEHIYSGDAYTSRPSILRTASGNNLPRVRRDQISDRKSPCPSEKGVYREHQHRAPKGPKLSHKASMRWGKAGTLNRDDLVQGIRSFFR</sequence>
<feature type="region of interest" description="Disordered" evidence="1">
    <location>
        <begin position="1105"/>
        <end position="1137"/>
    </location>
</feature>
<dbReference type="Gene3D" id="1.20.900.10">
    <property type="entry name" value="Dbl homology (DH) domain"/>
    <property type="match status" value="1"/>
</dbReference>